<gene>
    <name evidence="2" type="ORF">D9613_000804</name>
</gene>
<sequence>MDVFTSSTSQIRWVSKSTQETFRVEDILSFQEVKWTIQDKLRPLRDVLDAMESLQRGWWFSNPEASNCLSKLFQEKPLTIHIFTALLPDDLYLRDSLTGDPFFHRAATDELQPVVENFFRASELLMFDGPTSMDVVHSPPPLTATPPSPSTLEPDSDVGPSLVGKPFEDNGYFELNRMFITSFANRIPKVIGDEDLILPDETEEALFMPRSTTSRRTHEDERLFFTNYEDNFLGPLFAVSSTSEENGCPDRANPSMMKVVKFEEDVQDLPDTPALTLETESPNVLPTGSMSRGTSVTSVKSEEDSARSDSSGSYGGSYSYSDSRSVSTDYGYYYVRRALSEEEEEEEED</sequence>
<evidence type="ECO:0000256" key="1">
    <source>
        <dbReference type="SAM" id="MobiDB-lite"/>
    </source>
</evidence>
<organism evidence="2 3">
    <name type="scientific">Agrocybe pediades</name>
    <dbReference type="NCBI Taxonomy" id="84607"/>
    <lineage>
        <taxon>Eukaryota</taxon>
        <taxon>Fungi</taxon>
        <taxon>Dikarya</taxon>
        <taxon>Basidiomycota</taxon>
        <taxon>Agaricomycotina</taxon>
        <taxon>Agaricomycetes</taxon>
        <taxon>Agaricomycetidae</taxon>
        <taxon>Agaricales</taxon>
        <taxon>Agaricineae</taxon>
        <taxon>Strophariaceae</taxon>
        <taxon>Agrocybe</taxon>
    </lineage>
</organism>
<keyword evidence="3" id="KW-1185">Reference proteome</keyword>
<evidence type="ECO:0000313" key="2">
    <source>
        <dbReference type="EMBL" id="KAF4621269.1"/>
    </source>
</evidence>
<accession>A0A8H4VVA4</accession>
<feature type="region of interest" description="Disordered" evidence="1">
    <location>
        <begin position="137"/>
        <end position="158"/>
    </location>
</feature>
<comment type="caution">
    <text evidence="2">The sequence shown here is derived from an EMBL/GenBank/DDBJ whole genome shotgun (WGS) entry which is preliminary data.</text>
</comment>
<evidence type="ECO:0000313" key="3">
    <source>
        <dbReference type="Proteomes" id="UP000521872"/>
    </source>
</evidence>
<feature type="compositionally biased region" description="Polar residues" evidence="1">
    <location>
        <begin position="278"/>
        <end position="299"/>
    </location>
</feature>
<protein>
    <submittedName>
        <fullName evidence="2">Uncharacterized protein</fullName>
    </submittedName>
</protein>
<name>A0A8H4VVA4_9AGAR</name>
<dbReference type="EMBL" id="JAACJL010000015">
    <property type="protein sequence ID" value="KAF4621269.1"/>
    <property type="molecule type" value="Genomic_DNA"/>
</dbReference>
<dbReference type="Proteomes" id="UP000521872">
    <property type="component" value="Unassembled WGS sequence"/>
</dbReference>
<feature type="region of interest" description="Disordered" evidence="1">
    <location>
        <begin position="273"/>
        <end position="325"/>
    </location>
</feature>
<feature type="compositionally biased region" description="Pro residues" evidence="1">
    <location>
        <begin position="138"/>
        <end position="149"/>
    </location>
</feature>
<dbReference type="AlphaFoldDB" id="A0A8H4VVA4"/>
<feature type="compositionally biased region" description="Low complexity" evidence="1">
    <location>
        <begin position="308"/>
        <end position="325"/>
    </location>
</feature>
<proteinExistence type="predicted"/>
<reference evidence="2 3" key="1">
    <citation type="submission" date="2019-12" db="EMBL/GenBank/DDBJ databases">
        <authorList>
            <person name="Floudas D."/>
            <person name="Bentzer J."/>
            <person name="Ahren D."/>
            <person name="Johansson T."/>
            <person name="Persson P."/>
            <person name="Tunlid A."/>
        </authorList>
    </citation>
    <scope>NUCLEOTIDE SEQUENCE [LARGE SCALE GENOMIC DNA]</scope>
    <source>
        <strain evidence="2 3">CBS 102.39</strain>
    </source>
</reference>